<evidence type="ECO:0000256" key="5">
    <source>
        <dbReference type="ARBA" id="ARBA00023157"/>
    </source>
</evidence>
<evidence type="ECO:0000256" key="4">
    <source>
        <dbReference type="ARBA" id="ARBA00023136"/>
    </source>
</evidence>
<dbReference type="GO" id="GO:0005912">
    <property type="term" value="C:adherens junction"/>
    <property type="evidence" value="ECO:0007669"/>
    <property type="project" value="TreeGrafter"/>
</dbReference>
<accession>A0A816B8E2</accession>
<comment type="caution">
    <text evidence="7">Lacks conserved residue(s) required for the propagation of feature annotation.</text>
</comment>
<comment type="subcellular location">
    <subcellularLocation>
        <location evidence="1">Membrane</location>
    </subcellularLocation>
</comment>
<keyword evidence="3 6" id="KW-0106">Calcium</keyword>
<feature type="domain" description="Cadherin" evidence="11">
    <location>
        <begin position="238"/>
        <end position="320"/>
    </location>
</feature>
<evidence type="ECO:0000259" key="10">
    <source>
        <dbReference type="PROSITE" id="PS50026"/>
    </source>
</evidence>
<protein>
    <submittedName>
        <fullName evidence="12">Uncharacterized protein</fullName>
    </submittedName>
</protein>
<dbReference type="InterPro" id="IPR013320">
    <property type="entry name" value="ConA-like_dom_sf"/>
</dbReference>
<evidence type="ECO:0000313" key="12">
    <source>
        <dbReference type="EMBL" id="CAF1605632.1"/>
    </source>
</evidence>
<keyword evidence="13" id="KW-1185">Reference proteome</keyword>
<sequence>MKEQYHIEKSSGQIKLHNNTIINYNIIPSQSPIFSKNFYEFTLNLTNTTNEKLFIGQISAQPYNINRSHLIYKFINRNKYFHINPDNGIIEYIPSKSYNKTQEHIQILVHDVIYNQNTTINVTIYINRQTLTTLIYHKTISEILPPGSLIFQTNYSLKENYQYYLKDYNINFFEINSTTSEVFLRNYLIDKFYSFKILIKPIEEIFIIKLTIIDYNNYQPNFYNLPLNLSLSLSNKFLTKISSYDYDLNTNQIIHYYLLDKNQEKIFSLNQTNGILELNNKKYLNQTNIQLYIGITDNLYLTKSYIQIHFYNYTKNLPKFSSDEYIFYYDQTRSILGQIIAYDNDLNDEISYEIYLQSKSISIDRYTGTIKVEKNFSFIKPSIEFYASAKDLAKQIVYTKIKIFYIIEPKFRSYLYYITLNSTNFKIPYEIYQFDIVDLFNQPLKSIKYQIKNQTNLFDINDNNKLIIKNSLNITNNYLLNINAYWKNFIIQTFIQIQFIENFIKLNKNFYEFNLEKQFLYDNYLIETFNMDYNLKFIKILSTPLTKYDCIENFYIKLNQLFFKTYPIIIDLCFFELNFINNNNITLYSSQIKINFINTYLKPKFSSNIYYFNAIKNNNLFRIFAFSSNLIEYKLENNSYGLIINQFDGSITFKYGLILMKNIDYIQLNVYAIDNKTLLNDTALIHISFNEQEQFEIPNDYLQISLCPNVPILLSDQSLPGTVIQDVSFDNNSIPYNYYILSGDKYGLFAINNLGQLYLTSPMLNKTSEEYFELTILISSLSSSIFYCRTNITIIRTPNWSYFICPAIPIEWMIEEESPIGTIIGTVKEILLLINNSSQLIDKIHMELNHTNDDAQSFLLNSQTGIITSNSRLDYEQKTSYSFLILLEPNELNCSILIFIKLININDNPIIFDLNSLMYNITENNLLPYYIGRIRLIDIDQLYSYNYEFYLQQQTTTEISIDYITGSIILNDKLDREYHGSELEYDIIAIDYNNKENNLTNKLIISINDINDHGPKFDQDYYSINISKSIRPDTIIFQINATSKDPIQNGNITYDLINSSDYFFINQQTGIIRLKKYLPSTIINFTLVIKAFENDINLTDYTNLFITITNDDNIYFNIDNNNNKNCFIEENKIINTNICTIGFNSNDFIYELIDYMNYFSIFENNGTIINKKIFDYEMDQHEYNVTIIVKDRENQSIILSSLNLTIYIHNINDNKPEFLTKNLTTILYLFYPSINTIIHRIEIINKDQLYLNFEILNDTYSSYNLQSSLNFTELILINSIVTDREDNLIIRLSNNNNNNTYLTSYYIDLYIHLIYIQRSIDYPTIVQQTIDGYINFDENFPLINFGQLFIQNQSDYKFIYFNLKSNEYFSLKQLSNNHIELYYNSSLQQYSKQQQQKYRLLQYQIELNVIAINQSIPEINFSNNNNTIIYFSKNHNNLLKSHLIDLHLWPIDREMLERSLSIIINLNPQITYEQFIINSLPLIREYLSDIIGVNIRHVHIYTFDLKNQQQVELLIAIIRYPSRLRPPRYIHKKLLYNALINVTNLFEKILNIKSIEKIFINQCNLKSCENNGRCTSHIKLLNHQYEYFYYDTYQRLIPKYQWNIKCLCLNHYYGQRCQYKQNYQSPCSSNPCSSSERCVEESSTLYTCQCIDEPCSYNEILLENTLDCVNINSPTCRDSSNTLTFDGYSFVRMNITMNLTHHINVTFTFRTQVSQGKLIKLITYDENNQQHLLVIQLNDGYINFQLNKKILFQLNEILINDSLWHHIYFSIDYTLNNNNNNDYYYHIRLDHVFSNKIHLTQKILLKQLKEFFIGNDFHGCLGNLTINNQIIYLQKENNNNNNNNNHLIEHIGTNNGCQLAEIETRTLRHYTIKDDLCSLYHPCYHGSLCSSQNTKHGLSFTCNCLKPRFSGRQCQYDLQPCLSHPCLFNEQCISSSLINHLNQSYTCISSLINVPIANKSSLYIGLALICCTFILFILLCLSLIIYCQQQRKDKRRNDILNHDKPFVSAPLLIQKSSPPTLPTTNTIEIPIQTLLKLNQNGKQTIETLALVDHNHQPTTMNNFNDKATNNQLNKSLQSIDKHQYQSHESLNRRQSDPKCYSTIGRMNIPPDNFLVHYNSIDYDTTRIPLVNPESADLFDFSSSPT</sequence>
<dbReference type="InterPro" id="IPR015919">
    <property type="entry name" value="Cadherin-like_sf"/>
</dbReference>
<dbReference type="CDD" id="cd11304">
    <property type="entry name" value="Cadherin_repeat"/>
    <property type="match status" value="6"/>
</dbReference>
<name>A0A816B8E2_9BILA</name>
<evidence type="ECO:0000256" key="8">
    <source>
        <dbReference type="SAM" id="Phobius"/>
    </source>
</evidence>
<dbReference type="InterPro" id="IPR002126">
    <property type="entry name" value="Cadherin-like_dom"/>
</dbReference>
<dbReference type="InterPro" id="IPR001791">
    <property type="entry name" value="Laminin_G"/>
</dbReference>
<dbReference type="GO" id="GO:0016477">
    <property type="term" value="P:cell migration"/>
    <property type="evidence" value="ECO:0007669"/>
    <property type="project" value="TreeGrafter"/>
</dbReference>
<dbReference type="Proteomes" id="UP000663870">
    <property type="component" value="Unassembled WGS sequence"/>
</dbReference>
<dbReference type="GO" id="GO:0034332">
    <property type="term" value="P:adherens junction organization"/>
    <property type="evidence" value="ECO:0007669"/>
    <property type="project" value="TreeGrafter"/>
</dbReference>
<proteinExistence type="predicted"/>
<feature type="transmembrane region" description="Helical" evidence="8">
    <location>
        <begin position="1962"/>
        <end position="1986"/>
    </location>
</feature>
<dbReference type="GO" id="GO:0008013">
    <property type="term" value="F:beta-catenin binding"/>
    <property type="evidence" value="ECO:0007669"/>
    <property type="project" value="TreeGrafter"/>
</dbReference>
<keyword evidence="8" id="KW-0812">Transmembrane</keyword>
<feature type="domain" description="EGF-like" evidence="10">
    <location>
        <begin position="1873"/>
        <end position="1915"/>
    </location>
</feature>
<dbReference type="PROSITE" id="PS50268">
    <property type="entry name" value="CADHERIN_2"/>
    <property type="match status" value="5"/>
</dbReference>
<evidence type="ECO:0000256" key="3">
    <source>
        <dbReference type="ARBA" id="ARBA00022837"/>
    </source>
</evidence>
<feature type="domain" description="Cadherin" evidence="11">
    <location>
        <begin position="1018"/>
        <end position="1078"/>
    </location>
</feature>
<keyword evidence="5" id="KW-1015">Disulfide bond</keyword>
<dbReference type="EMBL" id="CAJNOL010005469">
    <property type="protein sequence ID" value="CAF1605632.1"/>
    <property type="molecule type" value="Genomic_DNA"/>
</dbReference>
<keyword evidence="4 8" id="KW-0472">Membrane</keyword>
<dbReference type="PROSITE" id="PS50026">
    <property type="entry name" value="EGF_3"/>
    <property type="match status" value="1"/>
</dbReference>
<keyword evidence="2" id="KW-0677">Repeat</keyword>
<dbReference type="PRINTS" id="PR00205">
    <property type="entry name" value="CADHERIN"/>
</dbReference>
<keyword evidence="8" id="KW-1133">Transmembrane helix</keyword>
<dbReference type="GO" id="GO:0007043">
    <property type="term" value="P:cell-cell junction assembly"/>
    <property type="evidence" value="ECO:0007669"/>
    <property type="project" value="TreeGrafter"/>
</dbReference>
<keyword evidence="7" id="KW-0245">EGF-like domain</keyword>
<evidence type="ECO:0000256" key="7">
    <source>
        <dbReference type="PROSITE-ProRule" id="PRU00076"/>
    </source>
</evidence>
<dbReference type="GO" id="GO:0016342">
    <property type="term" value="C:catenin complex"/>
    <property type="evidence" value="ECO:0007669"/>
    <property type="project" value="TreeGrafter"/>
</dbReference>
<dbReference type="PANTHER" id="PTHR24027">
    <property type="entry name" value="CADHERIN-23"/>
    <property type="match status" value="1"/>
</dbReference>
<dbReference type="PROSITE" id="PS50025">
    <property type="entry name" value="LAM_G_DOMAIN"/>
    <property type="match status" value="1"/>
</dbReference>
<dbReference type="GO" id="GO:0045296">
    <property type="term" value="F:cadherin binding"/>
    <property type="evidence" value="ECO:0007669"/>
    <property type="project" value="TreeGrafter"/>
</dbReference>
<dbReference type="SMART" id="SM00112">
    <property type="entry name" value="CA"/>
    <property type="match status" value="4"/>
</dbReference>
<reference evidence="12" key="1">
    <citation type="submission" date="2021-02" db="EMBL/GenBank/DDBJ databases">
        <authorList>
            <person name="Nowell W R."/>
        </authorList>
    </citation>
    <scope>NUCLEOTIDE SEQUENCE</scope>
</reference>
<feature type="non-terminal residue" evidence="12">
    <location>
        <position position="1"/>
    </location>
</feature>
<dbReference type="GO" id="GO:0005509">
    <property type="term" value="F:calcium ion binding"/>
    <property type="evidence" value="ECO:0007669"/>
    <property type="project" value="UniProtKB-UniRule"/>
</dbReference>
<dbReference type="SUPFAM" id="SSF49899">
    <property type="entry name" value="Concanavalin A-like lectins/glucanases"/>
    <property type="match status" value="1"/>
</dbReference>
<feature type="domain" description="Cadherin" evidence="11">
    <location>
        <begin position="806"/>
        <end position="912"/>
    </location>
</feature>
<dbReference type="SMART" id="SM00181">
    <property type="entry name" value="EGF"/>
    <property type="match status" value="2"/>
</dbReference>
<dbReference type="Gene3D" id="2.60.40.60">
    <property type="entry name" value="Cadherins"/>
    <property type="match status" value="7"/>
</dbReference>
<evidence type="ECO:0000259" key="11">
    <source>
        <dbReference type="PROSITE" id="PS50268"/>
    </source>
</evidence>
<dbReference type="GO" id="GO:0044331">
    <property type="term" value="P:cell-cell adhesion mediated by cadherin"/>
    <property type="evidence" value="ECO:0007669"/>
    <property type="project" value="TreeGrafter"/>
</dbReference>
<comment type="caution">
    <text evidence="12">The sequence shown here is derived from an EMBL/GenBank/DDBJ whole genome shotgun (WGS) entry which is preliminary data.</text>
</comment>
<dbReference type="GO" id="GO:0000902">
    <property type="term" value="P:cell morphogenesis"/>
    <property type="evidence" value="ECO:0007669"/>
    <property type="project" value="TreeGrafter"/>
</dbReference>
<feature type="domain" description="Laminin G" evidence="9">
    <location>
        <begin position="1680"/>
        <end position="1857"/>
    </location>
</feature>
<dbReference type="Gene3D" id="2.10.25.10">
    <property type="entry name" value="Laminin"/>
    <property type="match status" value="2"/>
</dbReference>
<evidence type="ECO:0000256" key="6">
    <source>
        <dbReference type="PROSITE-ProRule" id="PRU00043"/>
    </source>
</evidence>
<dbReference type="SUPFAM" id="SSF49313">
    <property type="entry name" value="Cadherin-like"/>
    <property type="match status" value="7"/>
</dbReference>
<dbReference type="InterPro" id="IPR039808">
    <property type="entry name" value="Cadherin"/>
</dbReference>
<evidence type="ECO:0000259" key="9">
    <source>
        <dbReference type="PROSITE" id="PS50025"/>
    </source>
</evidence>
<dbReference type="InterPro" id="IPR000742">
    <property type="entry name" value="EGF"/>
</dbReference>
<feature type="domain" description="Cadherin" evidence="11">
    <location>
        <begin position="1079"/>
        <end position="1218"/>
    </location>
</feature>
<evidence type="ECO:0000313" key="13">
    <source>
        <dbReference type="Proteomes" id="UP000663870"/>
    </source>
</evidence>
<evidence type="ECO:0000256" key="1">
    <source>
        <dbReference type="ARBA" id="ARBA00004370"/>
    </source>
</evidence>
<dbReference type="GO" id="GO:0007156">
    <property type="term" value="P:homophilic cell adhesion via plasma membrane adhesion molecules"/>
    <property type="evidence" value="ECO:0007669"/>
    <property type="project" value="InterPro"/>
</dbReference>
<dbReference type="InterPro" id="IPR020894">
    <property type="entry name" value="Cadherin_CS"/>
</dbReference>
<dbReference type="Pfam" id="PF00028">
    <property type="entry name" value="Cadherin"/>
    <property type="match status" value="1"/>
</dbReference>
<organism evidence="12 13">
    <name type="scientific">Rotaria sordida</name>
    <dbReference type="NCBI Taxonomy" id="392033"/>
    <lineage>
        <taxon>Eukaryota</taxon>
        <taxon>Metazoa</taxon>
        <taxon>Spiralia</taxon>
        <taxon>Gnathifera</taxon>
        <taxon>Rotifera</taxon>
        <taxon>Eurotatoria</taxon>
        <taxon>Bdelloidea</taxon>
        <taxon>Philodinida</taxon>
        <taxon>Philodinidae</taxon>
        <taxon>Rotaria</taxon>
    </lineage>
</organism>
<dbReference type="Gene3D" id="2.60.120.200">
    <property type="match status" value="1"/>
</dbReference>
<dbReference type="CDD" id="cd00110">
    <property type="entry name" value="LamG"/>
    <property type="match status" value="1"/>
</dbReference>
<dbReference type="PROSITE" id="PS00232">
    <property type="entry name" value="CADHERIN_1"/>
    <property type="match status" value="1"/>
</dbReference>
<feature type="domain" description="Cadherin" evidence="11">
    <location>
        <begin position="913"/>
        <end position="1017"/>
    </location>
</feature>
<dbReference type="PANTHER" id="PTHR24027:SF438">
    <property type="entry name" value="CADHERIN 23"/>
    <property type="match status" value="1"/>
</dbReference>
<evidence type="ECO:0000256" key="2">
    <source>
        <dbReference type="ARBA" id="ARBA00022737"/>
    </source>
</evidence>
<gene>
    <name evidence="12" type="ORF">JXQ802_LOCUS48809</name>
</gene>
<dbReference type="GO" id="GO:0016339">
    <property type="term" value="P:calcium-dependent cell-cell adhesion via plasma membrane cell adhesion molecules"/>
    <property type="evidence" value="ECO:0007669"/>
    <property type="project" value="TreeGrafter"/>
</dbReference>